<keyword evidence="1" id="KW-0963">Cytoplasm</keyword>
<evidence type="ECO:0000313" key="5">
    <source>
        <dbReference type="Proteomes" id="UP000034182"/>
    </source>
</evidence>
<feature type="compositionally biased region" description="Acidic residues" evidence="2">
    <location>
        <begin position="487"/>
        <end position="497"/>
    </location>
</feature>
<dbReference type="EMBL" id="LAQI01000031">
    <property type="protein sequence ID" value="KKY26520.1"/>
    <property type="molecule type" value="Genomic_DNA"/>
</dbReference>
<gene>
    <name evidence="4" type="ORF">UCDDS831_g01180</name>
</gene>
<dbReference type="InterPro" id="IPR055089">
    <property type="entry name" value="COP9_N"/>
</dbReference>
<dbReference type="Pfam" id="PF22788">
    <property type="entry name" value="COP9_hel_rpt"/>
    <property type="match status" value="1"/>
</dbReference>
<dbReference type="AlphaFoldDB" id="A0A0G2HDB7"/>
<dbReference type="GO" id="GO:0006511">
    <property type="term" value="P:ubiquitin-dependent protein catabolic process"/>
    <property type="evidence" value="ECO:0007669"/>
    <property type="project" value="TreeGrafter"/>
</dbReference>
<comment type="caution">
    <text evidence="4">The sequence shown here is derived from an EMBL/GenBank/DDBJ whole genome shotgun (WGS) entry which is preliminary data.</text>
</comment>
<evidence type="ECO:0000313" key="4">
    <source>
        <dbReference type="EMBL" id="KKY26520.1"/>
    </source>
</evidence>
<feature type="region of interest" description="Disordered" evidence="2">
    <location>
        <begin position="465"/>
        <end position="497"/>
    </location>
</feature>
<sequence>MADAAVVFSFPPDQDALEQLSPAEYDQAIRHYLGQLARISKPVWQVGQIGDQNLLEILNPAVNSIPYLYVLVHQLHSKIDSATSALNVPDECRPGGELWLKLINYLNTFDPIQIRYVGSDWRRAVEYVDLIARLMDTPAVGLVPIRTALSRMDPSLGTFTSVHLLYLRLCHEVRAFYEALPILDQYIHGFPSQPIPGAEFTLPCADHFTSAGYITVRSGISDRITAADVHEYFLLSANTYLALRQYKQAQLFLEYILTSPTQSVASGLMAEAYRKWVLVGCLVIGGPTQNLKPANSHALRTIKLASKAYDTIAEIFQGGDPARLQAEIDVGTQIWNEDGNTGLVREVQEHQAKLYVKNLQKTYAAAHVSTVAKWLGQASDAAEAYLRALIDDGFLNATIEQSADGQQILRFHSELASGPRTKTEDQQLSELVAQTKRTDELAEHVKAATQRLSLTKEYVEFAKKKARQKDDGGQGVGETMDTSWDAYDQDEDMMADL</sequence>
<evidence type="ECO:0000259" key="3">
    <source>
        <dbReference type="Pfam" id="PF22788"/>
    </source>
</evidence>
<evidence type="ECO:0000256" key="2">
    <source>
        <dbReference type="SAM" id="MobiDB-lite"/>
    </source>
</evidence>
<reference evidence="4 5" key="1">
    <citation type="submission" date="2015-03" db="EMBL/GenBank/DDBJ databases">
        <authorList>
            <person name="Morales-Cruz A."/>
            <person name="Amrine K.C."/>
            <person name="Cantu D."/>
        </authorList>
    </citation>
    <scope>NUCLEOTIDE SEQUENCE [LARGE SCALE GENOMIC DNA]</scope>
    <source>
        <strain evidence="4">DS831</strain>
    </source>
</reference>
<dbReference type="InterPro" id="IPR050756">
    <property type="entry name" value="CSN3"/>
</dbReference>
<dbReference type="GO" id="GO:0008180">
    <property type="term" value="C:COP9 signalosome"/>
    <property type="evidence" value="ECO:0007669"/>
    <property type="project" value="TreeGrafter"/>
</dbReference>
<dbReference type="PANTHER" id="PTHR10758:SF1">
    <property type="entry name" value="COP9 SIGNALOSOME COMPLEX SUBUNIT 3"/>
    <property type="match status" value="1"/>
</dbReference>
<accession>A0A0G2HDB7</accession>
<protein>
    <submittedName>
        <fullName evidence="4">Putative cop9 subunit 3</fullName>
    </submittedName>
</protein>
<dbReference type="Proteomes" id="UP000034182">
    <property type="component" value="Unassembled WGS sequence"/>
</dbReference>
<proteinExistence type="predicted"/>
<name>A0A0G2HDB7_9PEZI</name>
<dbReference type="PANTHER" id="PTHR10758">
    <property type="entry name" value="26S PROTEASOME NON-ATPASE REGULATORY SUBUNIT 3/COP9 SIGNALOSOME COMPLEX SUBUNIT 3"/>
    <property type="match status" value="1"/>
</dbReference>
<feature type="domain" description="COP9 signalosome complex subunit 3 N-terminal helical repeats" evidence="3">
    <location>
        <begin position="53"/>
        <end position="292"/>
    </location>
</feature>
<organism evidence="4 5">
    <name type="scientific">Diplodia seriata</name>
    <dbReference type="NCBI Taxonomy" id="420778"/>
    <lineage>
        <taxon>Eukaryota</taxon>
        <taxon>Fungi</taxon>
        <taxon>Dikarya</taxon>
        <taxon>Ascomycota</taxon>
        <taxon>Pezizomycotina</taxon>
        <taxon>Dothideomycetes</taxon>
        <taxon>Dothideomycetes incertae sedis</taxon>
        <taxon>Botryosphaeriales</taxon>
        <taxon>Botryosphaeriaceae</taxon>
        <taxon>Diplodia</taxon>
    </lineage>
</organism>
<reference evidence="4 5" key="2">
    <citation type="submission" date="2015-05" db="EMBL/GenBank/DDBJ databases">
        <title>Distinctive expansion of gene families associated with plant cell wall degradation and secondary metabolism in the genomes of grapevine trunk pathogens.</title>
        <authorList>
            <person name="Lawrence D.P."/>
            <person name="Travadon R."/>
            <person name="Rolshausen P.E."/>
            <person name="Baumgartner K."/>
        </authorList>
    </citation>
    <scope>NUCLEOTIDE SEQUENCE [LARGE SCALE GENOMIC DNA]</scope>
    <source>
        <strain evidence="4">DS831</strain>
    </source>
</reference>
<evidence type="ECO:0000256" key="1">
    <source>
        <dbReference type="ARBA" id="ARBA00022490"/>
    </source>
</evidence>